<feature type="region of interest" description="Disordered" evidence="1">
    <location>
        <begin position="83"/>
        <end position="157"/>
    </location>
</feature>
<feature type="region of interest" description="Disordered" evidence="1">
    <location>
        <begin position="257"/>
        <end position="310"/>
    </location>
</feature>
<evidence type="ECO:0000313" key="2">
    <source>
        <dbReference type="EMBL" id="KAF2579064.1"/>
    </source>
</evidence>
<accession>A0A8S9JA87</accession>
<feature type="compositionally biased region" description="Basic residues" evidence="1">
    <location>
        <begin position="21"/>
        <end position="31"/>
    </location>
</feature>
<name>A0A8S9JA87_BRACR</name>
<reference evidence="2" key="1">
    <citation type="submission" date="2019-12" db="EMBL/GenBank/DDBJ databases">
        <title>Genome sequencing and annotation of Brassica cretica.</title>
        <authorList>
            <person name="Studholme D.J."/>
            <person name="Sarris P.F."/>
        </authorList>
    </citation>
    <scope>NUCLEOTIDE SEQUENCE</scope>
    <source>
        <strain evidence="2">PFS-001/15</strain>
        <tissue evidence="2">Leaf</tissue>
    </source>
</reference>
<dbReference type="EMBL" id="QGKW02001660">
    <property type="protein sequence ID" value="KAF2579064.1"/>
    <property type="molecule type" value="Genomic_DNA"/>
</dbReference>
<feature type="compositionally biased region" description="Basic and acidic residues" evidence="1">
    <location>
        <begin position="103"/>
        <end position="113"/>
    </location>
</feature>
<evidence type="ECO:0000256" key="1">
    <source>
        <dbReference type="SAM" id="MobiDB-lite"/>
    </source>
</evidence>
<feature type="region of interest" description="Disordered" evidence="1">
    <location>
        <begin position="1"/>
        <end position="39"/>
    </location>
</feature>
<dbReference type="Proteomes" id="UP000712281">
    <property type="component" value="Unassembled WGS sequence"/>
</dbReference>
<sequence length="728" mass="80063">MSPETSDPGHKSGTTIVARPQRIKTGMRHKGGMGMGKPEEQSKFCFSKRVKQCKPGTWVITPTPAPSKPVPVVVLPRKAEYGPCEKQNIPGSQGTPGPYASPRSKEETQDFPKDFGVPKIKEVRTSVQPRAHQGHYNFKEPPGSQQQSPDPNLWVPTQPHDILCLELHWIGNGPARGKEEKKAAPATASGPPDELKGMMQKLLQGQQVQGKALNQVTTEINTRMDNMFTELNSKYDAIASYIRQMDVQITQTAETIKRQQGTLPGKTDKNPKDRNAVELRNGRHLSDPIPKKLTAQEKGKQKEGEQPPFEDVYDDEHELEQPSVPLSGLRTGTIVKEQERSLLRGAIGTASLSASGTFPQDGMGDEKGLSSGFHRLQDTIRIPELPIFYKKLGVQQRQTPVWSIEFLQTPGRTPASGSPLEGTMVPRYGVFRALELRGELRIGLLLSFMQLGYLTLQTIDLPLEFGLSLGSFGYLILLVHHHYHNDGQGWLLYRFRVEFERYNRGSLYIVSLRQALVGWSQLNSSIFGNMEGSPYRKLSFSRGKEAVPGTGPGVLRNGEPGYLLAGIQRPVFCLGSGGIQYLSNMSGSKGEEALAEYKRALEVRSAKKAAPKRAAPSETEDEVQFIRSNKRRATVPASSSMNKLKASGSTPKVSPSSSGDPATVLANINTKTELQYGRSWVNTMNSTCGTVGMIGWVSTDGLISMIQREIIISMDGKISEMTWAVGLA</sequence>
<comment type="caution">
    <text evidence="2">The sequence shown here is derived from an EMBL/GenBank/DDBJ whole genome shotgun (WGS) entry which is preliminary data.</text>
</comment>
<feature type="region of interest" description="Disordered" evidence="1">
    <location>
        <begin position="630"/>
        <end position="662"/>
    </location>
</feature>
<proteinExistence type="predicted"/>
<dbReference type="AlphaFoldDB" id="A0A8S9JA87"/>
<feature type="compositionally biased region" description="Basic and acidic residues" evidence="1">
    <location>
        <begin position="266"/>
        <end position="305"/>
    </location>
</feature>
<evidence type="ECO:0000313" key="3">
    <source>
        <dbReference type="Proteomes" id="UP000712281"/>
    </source>
</evidence>
<gene>
    <name evidence="2" type="ORF">F2Q68_00004769</name>
</gene>
<protein>
    <submittedName>
        <fullName evidence="2">Uncharacterized protein</fullName>
    </submittedName>
</protein>
<organism evidence="2 3">
    <name type="scientific">Brassica cretica</name>
    <name type="common">Mustard</name>
    <dbReference type="NCBI Taxonomy" id="69181"/>
    <lineage>
        <taxon>Eukaryota</taxon>
        <taxon>Viridiplantae</taxon>
        <taxon>Streptophyta</taxon>
        <taxon>Embryophyta</taxon>
        <taxon>Tracheophyta</taxon>
        <taxon>Spermatophyta</taxon>
        <taxon>Magnoliopsida</taxon>
        <taxon>eudicotyledons</taxon>
        <taxon>Gunneridae</taxon>
        <taxon>Pentapetalae</taxon>
        <taxon>rosids</taxon>
        <taxon>malvids</taxon>
        <taxon>Brassicales</taxon>
        <taxon>Brassicaceae</taxon>
        <taxon>Brassiceae</taxon>
        <taxon>Brassica</taxon>
    </lineage>
</organism>
<feature type="compositionally biased region" description="Low complexity" evidence="1">
    <location>
        <begin position="647"/>
        <end position="659"/>
    </location>
</feature>